<evidence type="ECO:0000256" key="9">
    <source>
        <dbReference type="ARBA" id="ARBA00022898"/>
    </source>
</evidence>
<comment type="similarity">
    <text evidence="4 10">Belongs to the class-III pyridoxal-phosphate-dependent aminotransferase family.</text>
</comment>
<dbReference type="EMBL" id="HBIU01025730">
    <property type="protein sequence ID" value="CAE0633205.1"/>
    <property type="molecule type" value="Transcribed_RNA"/>
</dbReference>
<dbReference type="GO" id="GO:0005739">
    <property type="term" value="C:mitochondrion"/>
    <property type="evidence" value="ECO:0007669"/>
    <property type="project" value="UniProtKB-SubCell"/>
</dbReference>
<evidence type="ECO:0000256" key="10">
    <source>
        <dbReference type="RuleBase" id="RU003560"/>
    </source>
</evidence>
<dbReference type="InterPro" id="IPR004636">
    <property type="entry name" value="AcOrn/SuccOrn_fam"/>
</dbReference>
<dbReference type="SUPFAM" id="SSF53383">
    <property type="entry name" value="PLP-dependent transferases"/>
    <property type="match status" value="1"/>
</dbReference>
<comment type="subcellular location">
    <subcellularLocation>
        <location evidence="2">Mitochondrion</location>
    </subcellularLocation>
</comment>
<dbReference type="CDD" id="cd00610">
    <property type="entry name" value="OAT_like"/>
    <property type="match status" value="1"/>
</dbReference>
<dbReference type="PANTHER" id="PTHR11986">
    <property type="entry name" value="AMINOTRANSFERASE CLASS III"/>
    <property type="match status" value="1"/>
</dbReference>
<keyword evidence="8" id="KW-0808">Transferase</keyword>
<reference evidence="12" key="1">
    <citation type="submission" date="2021-01" db="EMBL/GenBank/DDBJ databases">
        <authorList>
            <person name="Corre E."/>
            <person name="Pelletier E."/>
            <person name="Niang G."/>
            <person name="Scheremetjew M."/>
            <person name="Finn R."/>
            <person name="Kale V."/>
            <person name="Holt S."/>
            <person name="Cochrane G."/>
            <person name="Meng A."/>
            <person name="Brown T."/>
            <person name="Cohen L."/>
        </authorList>
    </citation>
    <scope>NUCLEOTIDE SEQUENCE</scope>
    <source>
        <strain evidence="12">CCMP3107</strain>
    </source>
</reference>
<dbReference type="NCBIfam" id="NF002325">
    <property type="entry name" value="PRK01278.1"/>
    <property type="match status" value="1"/>
</dbReference>
<evidence type="ECO:0000256" key="3">
    <source>
        <dbReference type="ARBA" id="ARBA00005024"/>
    </source>
</evidence>
<dbReference type="Pfam" id="PF00202">
    <property type="entry name" value="Aminotran_3"/>
    <property type="match status" value="1"/>
</dbReference>
<feature type="signal peptide" evidence="11">
    <location>
        <begin position="1"/>
        <end position="22"/>
    </location>
</feature>
<dbReference type="Gene3D" id="3.90.1150.10">
    <property type="entry name" value="Aspartate Aminotransferase, domain 1"/>
    <property type="match status" value="1"/>
</dbReference>
<evidence type="ECO:0000256" key="6">
    <source>
        <dbReference type="ARBA" id="ARBA00022576"/>
    </source>
</evidence>
<dbReference type="EC" id="2.6.1.11" evidence="5"/>
<keyword evidence="9 10" id="KW-0663">Pyridoxal phosphate</keyword>
<dbReference type="PROSITE" id="PS00600">
    <property type="entry name" value="AA_TRANSFER_CLASS_3"/>
    <property type="match status" value="1"/>
</dbReference>
<evidence type="ECO:0000256" key="5">
    <source>
        <dbReference type="ARBA" id="ARBA00012919"/>
    </source>
</evidence>
<dbReference type="InterPro" id="IPR015422">
    <property type="entry name" value="PyrdxlP-dep_Trfase_small"/>
</dbReference>
<evidence type="ECO:0000313" key="12">
    <source>
        <dbReference type="EMBL" id="CAE0633205.1"/>
    </source>
</evidence>
<sequence length="457" mass="48859">MASAHILVSLLVLSCLFLHCDAFAASGRPPSSLLRMGIEPIQEQFQSNVMTTYGRYPIAIKEGKGCRLVSTEGKEYLDFVAGISTCALGHANQRMIDAVTDQMKKVHHVSNLYYIPGQGELAQKLVEKSCADRVFFCNSGAEANEAAIKLARKYGHTQLGLDEPLIITAHASFHGRTLATITATAQPKYQQDFGPMVPGFHHATFNDLGELQELVRALNRQGAQAAQFGRPRAGVAAVLLEPLQGEGGINPGRREYFQGVRALCDEVGALLMLDEVQVGVGRTGKMWGHENLGVEPDVFTLAKALGGGVPIGACLCKAHVDLFRPGDHATTYGGNPLACAAGLAVLKALEEEKLVENAAERGEQLRAGLNEIKKQHPELVKDVRGWGLLTGCELGGGDDLTAAKVVQAAMDSGLLLVPAGVKVVRFVPPLIVSAAEIDEAVKKFSDALLLVDKQQQA</sequence>
<evidence type="ECO:0000256" key="7">
    <source>
        <dbReference type="ARBA" id="ARBA00022605"/>
    </source>
</evidence>
<evidence type="ECO:0000256" key="4">
    <source>
        <dbReference type="ARBA" id="ARBA00008954"/>
    </source>
</evidence>
<dbReference type="InterPro" id="IPR005814">
    <property type="entry name" value="Aminotrans_3"/>
</dbReference>
<dbReference type="InterPro" id="IPR050103">
    <property type="entry name" value="Class-III_PLP-dep_AT"/>
</dbReference>
<dbReference type="HAMAP" id="MF_01107">
    <property type="entry name" value="ArgD_aminotrans_3"/>
    <property type="match status" value="1"/>
</dbReference>
<evidence type="ECO:0000256" key="1">
    <source>
        <dbReference type="ARBA" id="ARBA00001933"/>
    </source>
</evidence>
<comment type="pathway">
    <text evidence="3">Amino-acid biosynthesis; L-arginine biosynthesis; N(2)-acetyl-L-ornithine from L-glutamate: step 4/4.</text>
</comment>
<keyword evidence="7" id="KW-0028">Amino-acid biosynthesis</keyword>
<dbReference type="FunFam" id="3.40.640.10:FF:000004">
    <property type="entry name" value="Acetylornithine aminotransferase"/>
    <property type="match status" value="1"/>
</dbReference>
<feature type="chain" id="PRO_5030160722" description="acetylornithine transaminase" evidence="11">
    <location>
        <begin position="23"/>
        <end position="457"/>
    </location>
</feature>
<dbReference type="InterPro" id="IPR049704">
    <property type="entry name" value="Aminotrans_3_PPA_site"/>
</dbReference>
<protein>
    <recommendedName>
        <fullName evidence="5">acetylornithine transaminase</fullName>
        <ecNumber evidence="5">2.6.1.11</ecNumber>
    </recommendedName>
</protein>
<gene>
    <name evidence="12" type="ORF">HAKA00212_LOCUS11917</name>
</gene>
<dbReference type="AlphaFoldDB" id="A0A6V1MZH1"/>
<dbReference type="PIRSF" id="PIRSF000521">
    <property type="entry name" value="Transaminase_4ab_Lys_Orn"/>
    <property type="match status" value="1"/>
</dbReference>
<dbReference type="Gene3D" id="3.40.640.10">
    <property type="entry name" value="Type I PLP-dependent aspartate aminotransferase-like (Major domain)"/>
    <property type="match status" value="1"/>
</dbReference>
<keyword evidence="11" id="KW-0732">Signal</keyword>
<name>A0A6V1MZH1_HETAK</name>
<evidence type="ECO:0000256" key="11">
    <source>
        <dbReference type="SAM" id="SignalP"/>
    </source>
</evidence>
<dbReference type="NCBIfam" id="TIGR00707">
    <property type="entry name" value="argD"/>
    <property type="match status" value="1"/>
</dbReference>
<proteinExistence type="inferred from homology"/>
<dbReference type="GO" id="GO:0006526">
    <property type="term" value="P:L-arginine biosynthetic process"/>
    <property type="evidence" value="ECO:0007669"/>
    <property type="project" value="UniProtKB-UniPathway"/>
</dbReference>
<evidence type="ECO:0000256" key="2">
    <source>
        <dbReference type="ARBA" id="ARBA00004173"/>
    </source>
</evidence>
<dbReference type="PANTHER" id="PTHR11986:SF79">
    <property type="entry name" value="ACETYLORNITHINE AMINOTRANSFERASE, MITOCHONDRIAL"/>
    <property type="match status" value="1"/>
</dbReference>
<dbReference type="InterPro" id="IPR015424">
    <property type="entry name" value="PyrdxlP-dep_Trfase"/>
</dbReference>
<comment type="cofactor">
    <cofactor evidence="1">
        <name>pyridoxal 5'-phosphate</name>
        <dbReference type="ChEBI" id="CHEBI:597326"/>
    </cofactor>
</comment>
<accession>A0A6V1MZH1</accession>
<dbReference type="InterPro" id="IPR015421">
    <property type="entry name" value="PyrdxlP-dep_Trfase_major"/>
</dbReference>
<dbReference type="UniPathway" id="UPA00068">
    <property type="reaction ID" value="UER00109"/>
</dbReference>
<dbReference type="GO" id="GO:0003992">
    <property type="term" value="F:N2-acetyl-L-ornithine:2-oxoglutarate 5-aminotransferase activity"/>
    <property type="evidence" value="ECO:0007669"/>
    <property type="project" value="UniProtKB-EC"/>
</dbReference>
<dbReference type="GO" id="GO:0030170">
    <property type="term" value="F:pyridoxal phosphate binding"/>
    <property type="evidence" value="ECO:0007669"/>
    <property type="project" value="InterPro"/>
</dbReference>
<dbReference type="GO" id="GO:0042802">
    <property type="term" value="F:identical protein binding"/>
    <property type="evidence" value="ECO:0007669"/>
    <property type="project" value="TreeGrafter"/>
</dbReference>
<organism evidence="12">
    <name type="scientific">Heterosigma akashiwo</name>
    <name type="common">Chromophytic alga</name>
    <name type="synonym">Heterosigma carterae</name>
    <dbReference type="NCBI Taxonomy" id="2829"/>
    <lineage>
        <taxon>Eukaryota</taxon>
        <taxon>Sar</taxon>
        <taxon>Stramenopiles</taxon>
        <taxon>Ochrophyta</taxon>
        <taxon>Raphidophyceae</taxon>
        <taxon>Chattonellales</taxon>
        <taxon>Chattonellaceae</taxon>
        <taxon>Heterosigma</taxon>
    </lineage>
</organism>
<keyword evidence="6" id="KW-0032">Aminotransferase</keyword>
<evidence type="ECO:0000256" key="8">
    <source>
        <dbReference type="ARBA" id="ARBA00022679"/>
    </source>
</evidence>